<dbReference type="EMBL" id="JAVDPY010000005">
    <property type="protein sequence ID" value="MDR6334398.1"/>
    <property type="molecule type" value="Genomic_DNA"/>
</dbReference>
<name>A0A9W6FKQ7_XANFL</name>
<feature type="region of interest" description="Disordered" evidence="1">
    <location>
        <begin position="332"/>
        <end position="382"/>
    </location>
</feature>
<evidence type="ECO:0000313" key="2">
    <source>
        <dbReference type="EMBL" id="GLI23581.1"/>
    </source>
</evidence>
<accession>A0A9W6FKQ7</accession>
<evidence type="ECO:0000313" key="4">
    <source>
        <dbReference type="Proteomes" id="UP001144397"/>
    </source>
</evidence>
<dbReference type="RefSeq" id="WP_309750416.1">
    <property type="nucleotide sequence ID" value="NZ_JAVDPY010000005.1"/>
</dbReference>
<evidence type="ECO:0000313" key="5">
    <source>
        <dbReference type="Proteomes" id="UP001245370"/>
    </source>
</evidence>
<organism evidence="2 4">
    <name type="scientific">Xanthobacter flavus</name>
    <dbReference type="NCBI Taxonomy" id="281"/>
    <lineage>
        <taxon>Bacteria</taxon>
        <taxon>Pseudomonadati</taxon>
        <taxon>Pseudomonadota</taxon>
        <taxon>Alphaproteobacteria</taxon>
        <taxon>Hyphomicrobiales</taxon>
        <taxon>Xanthobacteraceae</taxon>
        <taxon>Xanthobacter</taxon>
    </lineage>
</organism>
<sequence>MVDFSTPNIQARPLVSLGGMAISDAISRIPANQQAAWENQQARQLADTRRSTLAGLGTTPSGEPDYAGASLRLAQGGDLQGAQSFATLAMAQGRQGYQQKQDSIQNDFERQKLDIMRQRVDKDGHPTFGLNPQYGVDANGNPVLLQIGSNGSVRQAQMPNGVSLSNKPITLDAGTHFVVLDPVTRQPVGTMQKNVAGAAQQKALGTASGEALAQLPGAEGMANQISAHIDSLADDKYLPSMLGPLASRMPNVTSDAARVQSKMDQLGGGAFLQARQMLKGQGAITDFESKRAEAAYARLNAAQSFEDYKAALTEFKDALTTGLTKLRSQAAMVPGGGGQAQGNAPAPGQTGGQYGPGGMQPGPSARPQGSGGDPLAEARAAIARGANRDAVIQRLQQMGVNPAGL</sequence>
<comment type="caution">
    <text evidence="2">The sequence shown here is derived from an EMBL/GenBank/DDBJ whole genome shotgun (WGS) entry which is preliminary data.</text>
</comment>
<reference evidence="3 5" key="2">
    <citation type="submission" date="2023-07" db="EMBL/GenBank/DDBJ databases">
        <title>Genomic Encyclopedia of Type Strains, Phase IV (KMG-IV): sequencing the most valuable type-strain genomes for metagenomic binning, comparative biology and taxonomic classification.</title>
        <authorList>
            <person name="Goeker M."/>
        </authorList>
    </citation>
    <scope>NUCLEOTIDE SEQUENCE [LARGE SCALE GENOMIC DNA]</scope>
    <source>
        <strain evidence="3 5">DSM 338</strain>
    </source>
</reference>
<dbReference type="Proteomes" id="UP001144397">
    <property type="component" value="Unassembled WGS sequence"/>
</dbReference>
<proteinExistence type="predicted"/>
<protein>
    <submittedName>
        <fullName evidence="2">Uncharacterized protein</fullName>
    </submittedName>
</protein>
<evidence type="ECO:0000313" key="3">
    <source>
        <dbReference type="EMBL" id="MDR6334398.1"/>
    </source>
</evidence>
<feature type="compositionally biased region" description="Gly residues" evidence="1">
    <location>
        <begin position="349"/>
        <end position="360"/>
    </location>
</feature>
<dbReference type="EMBL" id="BSDO01000004">
    <property type="protein sequence ID" value="GLI23581.1"/>
    <property type="molecule type" value="Genomic_DNA"/>
</dbReference>
<reference evidence="2" key="1">
    <citation type="submission" date="2022-12" db="EMBL/GenBank/DDBJ databases">
        <title>Reference genome sequencing for broad-spectrum identification of bacterial and archaeal isolates by mass spectrometry.</title>
        <authorList>
            <person name="Sekiguchi Y."/>
            <person name="Tourlousse D.M."/>
        </authorList>
    </citation>
    <scope>NUCLEOTIDE SEQUENCE</scope>
    <source>
        <strain evidence="2">301</strain>
    </source>
</reference>
<evidence type="ECO:0000256" key="1">
    <source>
        <dbReference type="SAM" id="MobiDB-lite"/>
    </source>
</evidence>
<gene>
    <name evidence="3" type="ORF">GGQ86_002880</name>
    <name evidence="2" type="ORF">XFLAVUS301_32550</name>
</gene>
<dbReference type="AlphaFoldDB" id="A0A9W6FKQ7"/>
<dbReference type="Proteomes" id="UP001245370">
    <property type="component" value="Unassembled WGS sequence"/>
</dbReference>
<keyword evidence="5" id="KW-1185">Reference proteome</keyword>